<keyword evidence="5" id="KW-0677">Repeat</keyword>
<comment type="caution">
    <text evidence="13">The sequence shown here is derived from an EMBL/GenBank/DDBJ whole genome shotgun (WGS) entry which is preliminary data.</text>
</comment>
<feature type="signal peptide" evidence="10">
    <location>
        <begin position="1"/>
        <end position="19"/>
    </location>
</feature>
<evidence type="ECO:0000256" key="5">
    <source>
        <dbReference type="ARBA" id="ARBA00022737"/>
    </source>
</evidence>
<feature type="domain" description="HD" evidence="12">
    <location>
        <begin position="269"/>
        <end position="317"/>
    </location>
</feature>
<dbReference type="InterPro" id="IPR003591">
    <property type="entry name" value="Leu-rich_rpt_typical-subtyp"/>
</dbReference>
<evidence type="ECO:0000313" key="13">
    <source>
        <dbReference type="EMBL" id="CAH8349737.1"/>
    </source>
</evidence>
<keyword evidence="6" id="KW-1133">Transmembrane helix</keyword>
<dbReference type="SUPFAM" id="SSF52058">
    <property type="entry name" value="L domain-like"/>
    <property type="match status" value="1"/>
</dbReference>
<proteinExistence type="predicted"/>
<evidence type="ECO:0000313" key="14">
    <source>
        <dbReference type="Proteomes" id="UP001642260"/>
    </source>
</evidence>
<evidence type="ECO:0000256" key="10">
    <source>
        <dbReference type="SAM" id="SignalP"/>
    </source>
</evidence>
<evidence type="ECO:0000259" key="11">
    <source>
        <dbReference type="Pfam" id="PF08263"/>
    </source>
</evidence>
<comment type="subcellular location">
    <subcellularLocation>
        <location evidence="1">Membrane</location>
        <topology evidence="1">Single-pass membrane protein</topology>
    </subcellularLocation>
</comment>
<dbReference type="InterPro" id="IPR001611">
    <property type="entry name" value="Leu-rich_rpt"/>
</dbReference>
<evidence type="ECO:0000256" key="3">
    <source>
        <dbReference type="ARBA" id="ARBA00022692"/>
    </source>
</evidence>
<evidence type="ECO:0000256" key="7">
    <source>
        <dbReference type="ARBA" id="ARBA00023136"/>
    </source>
</evidence>
<organism evidence="13 14">
    <name type="scientific">Eruca vesicaria subsp. sativa</name>
    <name type="common">Garden rocket</name>
    <name type="synonym">Eruca sativa</name>
    <dbReference type="NCBI Taxonomy" id="29727"/>
    <lineage>
        <taxon>Eukaryota</taxon>
        <taxon>Viridiplantae</taxon>
        <taxon>Streptophyta</taxon>
        <taxon>Embryophyta</taxon>
        <taxon>Tracheophyta</taxon>
        <taxon>Spermatophyta</taxon>
        <taxon>Magnoliopsida</taxon>
        <taxon>eudicotyledons</taxon>
        <taxon>Gunneridae</taxon>
        <taxon>Pentapetalae</taxon>
        <taxon>rosids</taxon>
        <taxon>malvids</taxon>
        <taxon>Brassicales</taxon>
        <taxon>Brassicaceae</taxon>
        <taxon>Brassiceae</taxon>
        <taxon>Eruca</taxon>
    </lineage>
</organism>
<keyword evidence="9" id="KW-0325">Glycoprotein</keyword>
<dbReference type="PANTHER" id="PTHR47986">
    <property type="entry name" value="OSJNBA0070M12.3 PROTEIN"/>
    <property type="match status" value="1"/>
</dbReference>
<dbReference type="SUPFAM" id="SSF109604">
    <property type="entry name" value="HD-domain/PDEase-like"/>
    <property type="match status" value="1"/>
</dbReference>
<evidence type="ECO:0000256" key="1">
    <source>
        <dbReference type="ARBA" id="ARBA00004167"/>
    </source>
</evidence>
<dbReference type="Pfam" id="PF13023">
    <property type="entry name" value="HD_3"/>
    <property type="match status" value="1"/>
</dbReference>
<sequence length="317" mass="34623">MKTVRMLLTLFCFVALVYGQPSPDTATMFALRDSLKSEHLNWSDPNPCVWTGVACDAGSHRVSRIEIGNRGISGTLTSALRNLSALTVFDVMGNNLTGKIPSLSGLKSLERVLVNDNGFTSIDSDFFTGLSSLRFLNLDNNPLRPWNIPYSLTDAASLVAFSAANSNLSGEIPDLHWNITFRTLSTLTLSSNSLVGELPMSFAGSSIQILTLNGQNLKGSISVLTKMHALTKAWLQENRFSGAIPVFSGLTSLKLLNVSGNQLMGTVPQSIFKLSSLSYVAEEITELWLEYENNASLEANLVKDFDKVEMILQAQEY</sequence>
<dbReference type="InterPro" id="IPR052422">
    <property type="entry name" value="Auxin_Ser/Thr_Kinase"/>
</dbReference>
<evidence type="ECO:0000256" key="6">
    <source>
        <dbReference type="ARBA" id="ARBA00022989"/>
    </source>
</evidence>
<evidence type="ECO:0000256" key="4">
    <source>
        <dbReference type="ARBA" id="ARBA00022729"/>
    </source>
</evidence>
<feature type="domain" description="Leucine-rich repeat-containing N-terminal plant-type" evidence="11">
    <location>
        <begin position="22"/>
        <end position="56"/>
    </location>
</feature>
<feature type="chain" id="PRO_5044777528" description="Leucine-rich repeat-containing N-terminal plant-type domain-containing protein" evidence="10">
    <location>
        <begin position="20"/>
        <end position="317"/>
    </location>
</feature>
<gene>
    <name evidence="13" type="ORF">ERUC_LOCUS17720</name>
</gene>
<keyword evidence="3" id="KW-0812">Transmembrane</keyword>
<reference evidence="13 14" key="1">
    <citation type="submission" date="2022-03" db="EMBL/GenBank/DDBJ databases">
        <authorList>
            <person name="Macdonald S."/>
            <person name="Ahmed S."/>
            <person name="Newling K."/>
        </authorList>
    </citation>
    <scope>NUCLEOTIDE SEQUENCE [LARGE SCALE GENOMIC DNA]</scope>
</reference>
<dbReference type="InterPro" id="IPR006674">
    <property type="entry name" value="HD_domain"/>
</dbReference>
<accession>A0ABC8K5B3</accession>
<dbReference type="InterPro" id="IPR013210">
    <property type="entry name" value="LRR_N_plant-typ"/>
</dbReference>
<evidence type="ECO:0000256" key="9">
    <source>
        <dbReference type="ARBA" id="ARBA00023180"/>
    </source>
</evidence>
<keyword evidence="14" id="KW-1185">Reference proteome</keyword>
<evidence type="ECO:0000256" key="8">
    <source>
        <dbReference type="ARBA" id="ARBA00023170"/>
    </source>
</evidence>
<evidence type="ECO:0008006" key="15">
    <source>
        <dbReference type="Google" id="ProtNLM"/>
    </source>
</evidence>
<dbReference type="GO" id="GO:0016020">
    <property type="term" value="C:membrane"/>
    <property type="evidence" value="ECO:0007669"/>
    <property type="project" value="UniProtKB-SubCell"/>
</dbReference>
<keyword evidence="4 10" id="KW-0732">Signal</keyword>
<evidence type="ECO:0000256" key="2">
    <source>
        <dbReference type="ARBA" id="ARBA00022614"/>
    </source>
</evidence>
<dbReference type="AlphaFoldDB" id="A0ABC8K5B3"/>
<protein>
    <recommendedName>
        <fullName evidence="15">Leucine-rich repeat-containing N-terminal plant-type domain-containing protein</fullName>
    </recommendedName>
</protein>
<dbReference type="SMART" id="SM00369">
    <property type="entry name" value="LRR_TYP"/>
    <property type="match status" value="3"/>
</dbReference>
<dbReference type="PANTHER" id="PTHR47986:SF34">
    <property type="entry name" value="RECEPTOR-LIKE KINASE TMK2"/>
    <property type="match status" value="1"/>
</dbReference>
<name>A0ABC8K5B3_ERUVS</name>
<keyword evidence="7" id="KW-0472">Membrane</keyword>
<dbReference type="Pfam" id="PF08263">
    <property type="entry name" value="LRRNT_2"/>
    <property type="match status" value="1"/>
</dbReference>
<dbReference type="Proteomes" id="UP001642260">
    <property type="component" value="Unassembled WGS sequence"/>
</dbReference>
<dbReference type="InterPro" id="IPR032675">
    <property type="entry name" value="LRR_dom_sf"/>
</dbReference>
<dbReference type="Gene3D" id="3.80.10.10">
    <property type="entry name" value="Ribonuclease Inhibitor"/>
    <property type="match status" value="1"/>
</dbReference>
<keyword evidence="2" id="KW-0433">Leucine-rich repeat</keyword>
<evidence type="ECO:0000259" key="12">
    <source>
        <dbReference type="Pfam" id="PF13023"/>
    </source>
</evidence>
<dbReference type="Pfam" id="PF00560">
    <property type="entry name" value="LRR_1"/>
    <property type="match status" value="1"/>
</dbReference>
<dbReference type="EMBL" id="CAKOAT010164043">
    <property type="protein sequence ID" value="CAH8349737.1"/>
    <property type="molecule type" value="Genomic_DNA"/>
</dbReference>
<keyword evidence="8" id="KW-0675">Receptor</keyword>